<name>A0A0G9H653_9GAMM</name>
<dbReference type="STRING" id="1440762.Y882_06280"/>
<sequence>MVGDPGALPAVTARRETVMTDPLHTVRFPGESPAYRIARDRLLKAEMELRRQTEATAALRRALPLGGVVPVDYAFDDEGDTPIDTDIERQTRLSDLFADGKDTLAIYSFMFGPAMSAPCPSCSSILDALDGEMPHLRQRVNVAVVAKSPIQRIRHFARDRGWRQLHLLSSAHNTYNSDYHGESADGRQMPALNIFLRRDGQVHHTWCSELMFVPPEPGQDPRHVDAIWPLWNLLDCLPEGRGADWRPSLTYDR</sequence>
<dbReference type="AlphaFoldDB" id="A0A0G9H653"/>
<organism evidence="1 2">
    <name type="scientific">Dyella japonica DSM 16301</name>
    <dbReference type="NCBI Taxonomy" id="1440762"/>
    <lineage>
        <taxon>Bacteria</taxon>
        <taxon>Pseudomonadati</taxon>
        <taxon>Pseudomonadota</taxon>
        <taxon>Gammaproteobacteria</taxon>
        <taxon>Lysobacterales</taxon>
        <taxon>Rhodanobacteraceae</taxon>
        <taxon>Dyella</taxon>
    </lineage>
</organism>
<dbReference type="PATRIC" id="fig|1440762.4.peg.611"/>
<proteinExistence type="predicted"/>
<dbReference type="EMBL" id="JPLA01000014">
    <property type="protein sequence ID" value="KLD64689.1"/>
    <property type="molecule type" value="Genomic_DNA"/>
</dbReference>
<dbReference type="Pfam" id="PF05988">
    <property type="entry name" value="DUF899"/>
    <property type="match status" value="1"/>
</dbReference>
<protein>
    <recommendedName>
        <fullName evidence="3">Thioredoxin domain-containing protein</fullName>
    </recommendedName>
</protein>
<reference evidence="1 2" key="1">
    <citation type="journal article" date="2015" name="Antonie Van Leeuwenhoek">
        <title>A phylogenomic and molecular marker based taxonomic framework for the order Xanthomonadales: proposal to transfer the families Algiphilaceae and Solimonadaceae to the order Nevskiales ord. nov. and to create a new family within the order Xanthomonadales, the family Rhodanobacteraceae fam. nov., containing the genus Rhodanobacter and its closest relatives.</title>
        <authorList>
            <person name="Naushad S."/>
            <person name="Adeolu M."/>
            <person name="Wong S."/>
            <person name="Sohail M."/>
            <person name="Schellhorn H.E."/>
            <person name="Gupta R.S."/>
        </authorList>
    </citation>
    <scope>NUCLEOTIDE SEQUENCE [LARGE SCALE GENOMIC DNA]</scope>
    <source>
        <strain evidence="1 2">DSM 16301</strain>
    </source>
</reference>
<evidence type="ECO:0000313" key="1">
    <source>
        <dbReference type="EMBL" id="KLD64689.1"/>
    </source>
</evidence>
<dbReference type="Proteomes" id="UP000035481">
    <property type="component" value="Unassembled WGS sequence"/>
</dbReference>
<comment type="caution">
    <text evidence="1">The sequence shown here is derived from an EMBL/GenBank/DDBJ whole genome shotgun (WGS) entry which is preliminary data.</text>
</comment>
<evidence type="ECO:0008006" key="3">
    <source>
        <dbReference type="Google" id="ProtNLM"/>
    </source>
</evidence>
<evidence type="ECO:0000313" key="2">
    <source>
        <dbReference type="Proteomes" id="UP000035481"/>
    </source>
</evidence>
<gene>
    <name evidence="1" type="ORF">Y882_06280</name>
</gene>
<accession>A0A0G9H653</accession>
<dbReference type="InterPro" id="IPR010296">
    <property type="entry name" value="DUF899_thioredox"/>
</dbReference>